<dbReference type="Proteomes" id="UP000176593">
    <property type="component" value="Unassembled WGS sequence"/>
</dbReference>
<reference evidence="2 3" key="1">
    <citation type="journal article" date="2016" name="Nat. Commun.">
        <title>Thousands of microbial genomes shed light on interconnected biogeochemical processes in an aquifer system.</title>
        <authorList>
            <person name="Anantharaman K."/>
            <person name="Brown C.T."/>
            <person name="Hug L.A."/>
            <person name="Sharon I."/>
            <person name="Castelle C.J."/>
            <person name="Probst A.J."/>
            <person name="Thomas B.C."/>
            <person name="Singh A."/>
            <person name="Wilkins M.J."/>
            <person name="Karaoz U."/>
            <person name="Brodie E.L."/>
            <person name="Williams K.H."/>
            <person name="Hubbard S.S."/>
            <person name="Banfield J.F."/>
        </authorList>
    </citation>
    <scope>NUCLEOTIDE SEQUENCE [LARGE SCALE GENOMIC DNA]</scope>
</reference>
<evidence type="ECO:0000313" key="3">
    <source>
        <dbReference type="Proteomes" id="UP000176593"/>
    </source>
</evidence>
<feature type="compositionally biased region" description="Polar residues" evidence="1">
    <location>
        <begin position="245"/>
        <end position="263"/>
    </location>
</feature>
<comment type="caution">
    <text evidence="2">The sequence shown here is derived from an EMBL/GenBank/DDBJ whole genome shotgun (WGS) entry which is preliminary data.</text>
</comment>
<sequence>MAGWRTVSCSDCGDEIRVHEDWSNPPSICKSCKERRQEMWYDKSCESCSATIRVHKDWSNPPRFCSSCKEAQKAKWYDKPCEGCGGTIHANRDWDHPPVFCKECKQNHPPQYKPCAHCGSTFTIPTGTLINCEKQGWDAPKRCKDCRELFKYKPFRTEKGTDVFNNVVTRTYNSRGQFLSESRDTGGLPGDNYREHRSGSGQVIGRTREREGVFNDRYRETRGTDGQLKSTSRDWEGPLGDRYSESTGGSSNATHRTRTQNNVPGPGKHRKTD</sequence>
<evidence type="ECO:0000256" key="1">
    <source>
        <dbReference type="SAM" id="MobiDB-lite"/>
    </source>
</evidence>
<protein>
    <submittedName>
        <fullName evidence="2">Uncharacterized protein</fullName>
    </submittedName>
</protein>
<feature type="region of interest" description="Disordered" evidence="1">
    <location>
        <begin position="177"/>
        <end position="273"/>
    </location>
</feature>
<proteinExistence type="predicted"/>
<dbReference type="EMBL" id="MGEQ01000008">
    <property type="protein sequence ID" value="OGL86609.1"/>
    <property type="molecule type" value="Genomic_DNA"/>
</dbReference>
<organism evidence="2 3">
    <name type="scientific">Candidatus Uhrbacteria bacterium RIFCSPLOWO2_02_FULL_48_18</name>
    <dbReference type="NCBI Taxonomy" id="1802408"/>
    <lineage>
        <taxon>Bacteria</taxon>
        <taxon>Candidatus Uhriibacteriota</taxon>
    </lineage>
</organism>
<accession>A0A1F7V7Z1</accession>
<gene>
    <name evidence="2" type="ORF">A3I41_04985</name>
</gene>
<dbReference type="AlphaFoldDB" id="A0A1F7V7Z1"/>
<evidence type="ECO:0000313" key="2">
    <source>
        <dbReference type="EMBL" id="OGL86609.1"/>
    </source>
</evidence>
<feature type="compositionally biased region" description="Basic and acidic residues" evidence="1">
    <location>
        <begin position="206"/>
        <end position="223"/>
    </location>
</feature>
<name>A0A1F7V7Z1_9BACT</name>